<dbReference type="AlphaFoldDB" id="A0A1J8QBW3"/>
<keyword evidence="2" id="KW-1185">Reference proteome</keyword>
<reference evidence="1 2" key="1">
    <citation type="submission" date="2016-03" db="EMBL/GenBank/DDBJ databases">
        <title>Comparative genomics of the ectomycorrhizal sister species Rhizopogon vinicolor and Rhizopogon vesiculosus (Basidiomycota: Boletales) reveals a divergence of the mating type B locus.</title>
        <authorList>
            <person name="Mujic A.B."/>
            <person name="Kuo A."/>
            <person name="Tritt A."/>
            <person name="Lipzen A."/>
            <person name="Chen C."/>
            <person name="Johnson J."/>
            <person name="Sharma A."/>
            <person name="Barry K."/>
            <person name="Grigoriev I.V."/>
            <person name="Spatafora J.W."/>
        </authorList>
    </citation>
    <scope>NUCLEOTIDE SEQUENCE [LARGE SCALE GENOMIC DNA]</scope>
    <source>
        <strain evidence="1 2">AM-OR11-056</strain>
    </source>
</reference>
<dbReference type="EMBL" id="LVVM01005978">
    <property type="protein sequence ID" value="OJA09244.1"/>
    <property type="molecule type" value="Genomic_DNA"/>
</dbReference>
<accession>A0A1J8QBW3</accession>
<gene>
    <name evidence="1" type="ORF">AZE42_09218</name>
</gene>
<comment type="caution">
    <text evidence="1">The sequence shown here is derived from an EMBL/GenBank/DDBJ whole genome shotgun (WGS) entry which is preliminary data.</text>
</comment>
<evidence type="ECO:0000313" key="2">
    <source>
        <dbReference type="Proteomes" id="UP000183567"/>
    </source>
</evidence>
<sequence length="151" mass="16592">MANSSLTAPSPSAEPYTIPQFMLCSTKLHADIRVPQPGSWICDVESEGDEEGKWDERLLRTAMNSGMHHAEHMSWRAVQSNRLMEMAQRPDGSVDVLLSDAEYEGGEGGKRVRVGKMRLNHGVLDISFAGSASHVIVGRVRSWRSSLIGGE</sequence>
<dbReference type="OrthoDB" id="541052at2759"/>
<proteinExistence type="predicted"/>
<protein>
    <submittedName>
        <fullName evidence="1">Uncharacterized protein</fullName>
    </submittedName>
</protein>
<evidence type="ECO:0000313" key="1">
    <source>
        <dbReference type="EMBL" id="OJA09244.1"/>
    </source>
</evidence>
<organism evidence="1 2">
    <name type="scientific">Rhizopogon vesiculosus</name>
    <dbReference type="NCBI Taxonomy" id="180088"/>
    <lineage>
        <taxon>Eukaryota</taxon>
        <taxon>Fungi</taxon>
        <taxon>Dikarya</taxon>
        <taxon>Basidiomycota</taxon>
        <taxon>Agaricomycotina</taxon>
        <taxon>Agaricomycetes</taxon>
        <taxon>Agaricomycetidae</taxon>
        <taxon>Boletales</taxon>
        <taxon>Suillineae</taxon>
        <taxon>Rhizopogonaceae</taxon>
        <taxon>Rhizopogon</taxon>
    </lineage>
</organism>
<dbReference type="Proteomes" id="UP000183567">
    <property type="component" value="Unassembled WGS sequence"/>
</dbReference>
<name>A0A1J8QBW3_9AGAM</name>